<proteinExistence type="predicted"/>
<reference evidence="1" key="2">
    <citation type="submission" date="2020-09" db="EMBL/GenBank/DDBJ databases">
        <authorList>
            <person name="Sun Q."/>
            <person name="Kim S."/>
        </authorList>
    </citation>
    <scope>NUCLEOTIDE SEQUENCE</scope>
    <source>
        <strain evidence="1">KCTC 12870</strain>
    </source>
</reference>
<evidence type="ECO:0000313" key="1">
    <source>
        <dbReference type="EMBL" id="GHB93614.1"/>
    </source>
</evidence>
<comment type="caution">
    <text evidence="1">The sequence shown here is derived from an EMBL/GenBank/DDBJ whole genome shotgun (WGS) entry which is preliminary data.</text>
</comment>
<dbReference type="AlphaFoldDB" id="A0A8J3GCE0"/>
<dbReference type="Proteomes" id="UP000642829">
    <property type="component" value="Unassembled WGS sequence"/>
</dbReference>
<dbReference type="EMBL" id="BMXG01000003">
    <property type="protein sequence ID" value="GHB93614.1"/>
    <property type="molecule type" value="Genomic_DNA"/>
</dbReference>
<gene>
    <name evidence="1" type="ORF">GCM10007047_06380</name>
</gene>
<sequence length="124" mass="14438">MGFVVLLAVVGYGYAFYYNLRQMDNMPPEHSAIRQFLLSGSIYLSKKGQYPPTLEDLINFNPRILENELVREFINSNRLIYTPLSTEYTPTKYAKMQIPLITVQWDEGVHYGFPDGSVAWYSWK</sequence>
<organism evidence="1 2">
    <name type="scientific">Cerasicoccus arenae</name>
    <dbReference type="NCBI Taxonomy" id="424488"/>
    <lineage>
        <taxon>Bacteria</taxon>
        <taxon>Pseudomonadati</taxon>
        <taxon>Verrucomicrobiota</taxon>
        <taxon>Opitutia</taxon>
        <taxon>Puniceicoccales</taxon>
        <taxon>Cerasicoccaceae</taxon>
        <taxon>Cerasicoccus</taxon>
    </lineage>
</organism>
<evidence type="ECO:0000313" key="2">
    <source>
        <dbReference type="Proteomes" id="UP000642829"/>
    </source>
</evidence>
<reference evidence="1" key="1">
    <citation type="journal article" date="2014" name="Int. J. Syst. Evol. Microbiol.">
        <title>Complete genome sequence of Corynebacterium casei LMG S-19264T (=DSM 44701T), isolated from a smear-ripened cheese.</title>
        <authorList>
            <consortium name="US DOE Joint Genome Institute (JGI-PGF)"/>
            <person name="Walter F."/>
            <person name="Albersmeier A."/>
            <person name="Kalinowski J."/>
            <person name="Ruckert C."/>
        </authorList>
    </citation>
    <scope>NUCLEOTIDE SEQUENCE</scope>
    <source>
        <strain evidence="1">KCTC 12870</strain>
    </source>
</reference>
<accession>A0A8J3GCE0</accession>
<keyword evidence="2" id="KW-1185">Reference proteome</keyword>
<protein>
    <submittedName>
        <fullName evidence="1">Uncharacterized protein</fullName>
    </submittedName>
</protein>
<name>A0A8J3GCE0_9BACT</name>